<evidence type="ECO:0000256" key="1">
    <source>
        <dbReference type="SAM" id="Phobius"/>
    </source>
</evidence>
<keyword evidence="1" id="KW-1133">Transmembrane helix</keyword>
<reference evidence="2 3" key="1">
    <citation type="submission" date="2018-04" db="EMBL/GenBank/DDBJ databases">
        <title>WGS assembly of Panicum hallii var. hallii HAL2.</title>
        <authorList>
            <person name="Lovell J."/>
            <person name="Jenkins J."/>
            <person name="Lowry D."/>
            <person name="Mamidi S."/>
            <person name="Sreedasyam A."/>
            <person name="Weng X."/>
            <person name="Barry K."/>
            <person name="Bonette J."/>
            <person name="Campitelli B."/>
            <person name="Daum C."/>
            <person name="Gordon S."/>
            <person name="Gould B."/>
            <person name="Lipzen A."/>
            <person name="MacQueen A."/>
            <person name="Palacio-Mejia J."/>
            <person name="Plott C."/>
            <person name="Shakirov E."/>
            <person name="Shu S."/>
            <person name="Yoshinaga Y."/>
            <person name="Zane M."/>
            <person name="Rokhsar D."/>
            <person name="Grimwood J."/>
            <person name="Schmutz J."/>
            <person name="Juenger T."/>
        </authorList>
    </citation>
    <scope>NUCLEOTIDE SEQUENCE [LARGE SCALE GENOMIC DNA]</scope>
    <source>
        <strain evidence="3">cv. HAL2</strain>
    </source>
</reference>
<feature type="transmembrane region" description="Helical" evidence="1">
    <location>
        <begin position="110"/>
        <end position="131"/>
    </location>
</feature>
<dbReference type="OrthoDB" id="679747at2759"/>
<evidence type="ECO:0000313" key="3">
    <source>
        <dbReference type="Proteomes" id="UP000244336"/>
    </source>
</evidence>
<gene>
    <name evidence="2" type="ORF">GQ55_2G012100</name>
</gene>
<proteinExistence type="predicted"/>
<dbReference type="EMBL" id="CM009750">
    <property type="protein sequence ID" value="PUZ68266.1"/>
    <property type="molecule type" value="Genomic_DNA"/>
</dbReference>
<dbReference type="InterPro" id="IPR016024">
    <property type="entry name" value="ARM-type_fold"/>
</dbReference>
<dbReference type="SUPFAM" id="SSF48371">
    <property type="entry name" value="ARM repeat"/>
    <property type="match status" value="1"/>
</dbReference>
<keyword evidence="1" id="KW-0812">Transmembrane</keyword>
<dbReference type="PANTHER" id="PTHR33115">
    <property type="entry name" value="ARM REPEAT SUPERFAMILY PROTEIN"/>
    <property type="match status" value="1"/>
</dbReference>
<dbReference type="AlphaFoldDB" id="A0A2T7EK97"/>
<feature type="transmembrane region" description="Helical" evidence="1">
    <location>
        <begin position="21"/>
        <end position="46"/>
    </location>
</feature>
<keyword evidence="1" id="KW-0472">Membrane</keyword>
<organism evidence="2 3">
    <name type="scientific">Panicum hallii var. hallii</name>
    <dbReference type="NCBI Taxonomy" id="1504633"/>
    <lineage>
        <taxon>Eukaryota</taxon>
        <taxon>Viridiplantae</taxon>
        <taxon>Streptophyta</taxon>
        <taxon>Embryophyta</taxon>
        <taxon>Tracheophyta</taxon>
        <taxon>Spermatophyta</taxon>
        <taxon>Magnoliopsida</taxon>
        <taxon>Liliopsida</taxon>
        <taxon>Poales</taxon>
        <taxon>Poaceae</taxon>
        <taxon>PACMAD clade</taxon>
        <taxon>Panicoideae</taxon>
        <taxon>Panicodae</taxon>
        <taxon>Paniceae</taxon>
        <taxon>Panicinae</taxon>
        <taxon>Panicum</taxon>
        <taxon>Panicum sect. Panicum</taxon>
    </lineage>
</organism>
<sequence>MEEDAGRPEELLNYYVKLRMATGNIASGLGVLALLWSTVVLLGGLVSDLPMMQFWNITLISLLMACKMVDISENEITKGIYLEEAKIIRMLRRQKWIEEAGFVKGISKTLLGTMFVPKVILFFCLGFVFQYSSYLSLGLSVGFFVQRDCYGDAGVDIDKRAKLGAAGGEFYGLVFFQSLAAILWMFLFVMLDWPIKQVAAATNKQCGFEGWGSKVVRMYASETTRKFKKDWGLPDNWNLITYAVGLLQSASGGDDHLREAMDTFFGKDDLPVRQELLSSKRSVQNLIAMIVGRGGTAGSIESRERAARIVARHLASHLHVTHFPGTLECICSLLDPQDELISQGLLILERLTQDKVNCTEISRHQALDGTMVDMLSKSLTVLSRLLTSPGDGATRLRQELASNTEAVSNMMGILESDSEGFDDSFTKPGSRESTSTCMFNKLFKTLRSIFLEEQDGDTMVAEADREKAIRLRGKAGEALARLLAVHAARGVNVAHILSKGEAIKLLTKGNEKQSEERRFVAAMLSLAVAIRNVNVMSKEDFAGAIHEDAALVKKLAEILKVNKHSKAVCLRVVKLTCQVVIAMTQDEPSCIKRFNEHRFKESLTDVLETMAEVDGCVLFAGNDRREVMNKPARSVASLVKEAQERLETAQEQGN</sequence>
<dbReference type="PANTHER" id="PTHR33115:SF56">
    <property type="entry name" value="OS05G0239400 PROTEIN"/>
    <property type="match status" value="1"/>
</dbReference>
<feature type="transmembrane region" description="Helical" evidence="1">
    <location>
        <begin position="170"/>
        <end position="191"/>
    </location>
</feature>
<keyword evidence="3" id="KW-1185">Reference proteome</keyword>
<accession>A0A2T7EK97</accession>
<evidence type="ECO:0000313" key="2">
    <source>
        <dbReference type="EMBL" id="PUZ68266.1"/>
    </source>
</evidence>
<dbReference type="STRING" id="1504633.A0A2T7EK97"/>
<dbReference type="Proteomes" id="UP000244336">
    <property type="component" value="Chromosome 2"/>
</dbReference>
<dbReference type="Gramene" id="PUZ68266">
    <property type="protein sequence ID" value="PUZ68266"/>
    <property type="gene ID" value="GQ55_2G012100"/>
</dbReference>
<protein>
    <submittedName>
        <fullName evidence="2">Uncharacterized protein</fullName>
    </submittedName>
</protein>
<name>A0A2T7EK97_9POAL</name>